<comment type="caution">
    <text evidence="1">The sequence shown here is derived from an EMBL/GenBank/DDBJ whole genome shotgun (WGS) entry which is preliminary data.</text>
</comment>
<sequence length="185" mass="20592">MGIVIDITGDKALIKELKKLGPAVQSKIAKKAVLAQAGVVRKAAKSRVPVKSGTLRRGIVSRFARPGSRLWKGLPIKQRRDFTAYVTGVFYAKGKTGKAWYGRFLEFGTKRHQIPRRSRKGRGYIALGPGGRIGRYSPDDPLWVKGVTKRPWLEPALRATKAAQITAQNKAIGTWLKKWKQGKFK</sequence>
<dbReference type="InterPro" id="IPR010064">
    <property type="entry name" value="HK97-gp10_tail"/>
</dbReference>
<proteinExistence type="predicted"/>
<name>A0A0F9DS88_9ZZZZ</name>
<dbReference type="AlphaFoldDB" id="A0A0F9DS88"/>
<evidence type="ECO:0000313" key="1">
    <source>
        <dbReference type="EMBL" id="KKL14768.1"/>
    </source>
</evidence>
<protein>
    <recommendedName>
        <fullName evidence="2">HK97 gp10 family phage protein</fullName>
    </recommendedName>
</protein>
<dbReference type="EMBL" id="LAZR01040324">
    <property type="protein sequence ID" value="KKL14768.1"/>
    <property type="molecule type" value="Genomic_DNA"/>
</dbReference>
<organism evidence="1">
    <name type="scientific">marine sediment metagenome</name>
    <dbReference type="NCBI Taxonomy" id="412755"/>
    <lineage>
        <taxon>unclassified sequences</taxon>
        <taxon>metagenomes</taxon>
        <taxon>ecological metagenomes</taxon>
    </lineage>
</organism>
<dbReference type="NCBIfam" id="TIGR01725">
    <property type="entry name" value="phge_HK97_gp10"/>
    <property type="match status" value="1"/>
</dbReference>
<gene>
    <name evidence="1" type="ORF">LCGC14_2512340</name>
</gene>
<dbReference type="Pfam" id="PF04883">
    <property type="entry name" value="HK97-gp10_like"/>
    <property type="match status" value="1"/>
</dbReference>
<reference evidence="1" key="1">
    <citation type="journal article" date="2015" name="Nature">
        <title>Complex archaea that bridge the gap between prokaryotes and eukaryotes.</title>
        <authorList>
            <person name="Spang A."/>
            <person name="Saw J.H."/>
            <person name="Jorgensen S.L."/>
            <person name="Zaremba-Niedzwiedzka K."/>
            <person name="Martijn J."/>
            <person name="Lind A.E."/>
            <person name="van Eijk R."/>
            <person name="Schleper C."/>
            <person name="Guy L."/>
            <person name="Ettema T.J."/>
        </authorList>
    </citation>
    <scope>NUCLEOTIDE SEQUENCE</scope>
</reference>
<accession>A0A0F9DS88</accession>
<evidence type="ECO:0008006" key="2">
    <source>
        <dbReference type="Google" id="ProtNLM"/>
    </source>
</evidence>